<evidence type="ECO:0000313" key="3">
    <source>
        <dbReference type="Proteomes" id="UP000500857"/>
    </source>
</evidence>
<organism evidence="2 3">
    <name type="scientific">Oxynema aestuarii AP17</name>
    <dbReference type="NCBI Taxonomy" id="2064643"/>
    <lineage>
        <taxon>Bacteria</taxon>
        <taxon>Bacillati</taxon>
        <taxon>Cyanobacteriota</taxon>
        <taxon>Cyanophyceae</taxon>
        <taxon>Oscillatoriophycideae</taxon>
        <taxon>Oscillatoriales</taxon>
        <taxon>Oscillatoriaceae</taxon>
        <taxon>Oxynema</taxon>
        <taxon>Oxynema aestuarii</taxon>
    </lineage>
</organism>
<dbReference type="PANTHER" id="PTHR43689">
    <property type="entry name" value="HYDROLASE"/>
    <property type="match status" value="1"/>
</dbReference>
<dbReference type="PRINTS" id="PR00111">
    <property type="entry name" value="ABHYDROLASE"/>
</dbReference>
<dbReference type="SUPFAM" id="SSF53474">
    <property type="entry name" value="alpha/beta-Hydrolases"/>
    <property type="match status" value="1"/>
</dbReference>
<accession>A0A6H1U1R8</accession>
<proteinExistence type="predicted"/>
<dbReference type="Gene3D" id="3.40.50.1820">
    <property type="entry name" value="alpha/beta hydrolase"/>
    <property type="match status" value="1"/>
</dbReference>
<evidence type="ECO:0000313" key="2">
    <source>
        <dbReference type="EMBL" id="QIZ72327.1"/>
    </source>
</evidence>
<dbReference type="KEGG" id="oxy:HCG48_18535"/>
<sequence length="301" mass="33380">MFPSFLPPDVENLTEPTSIALAQRIQRQGIPTPLRDEAIVTSFVRDGSGDPPILLLHGFDSSLFEFRRLLPLLSPSFETWALDLLGFGFGDRPVGLPTPAAIKTHLHSFWQEAIARPVILVGVSMGGAAAIDFTLSYPDAVDRLVLVDSAGFAKAPVMSRFLFPPLGYWATEFLRNPRVRQKISEQAYYDRTFASVDAAVCAALHLKMPGWSEATISFTKSGGYGFLRDKIGRIEKDTLVLWGDRDRIIGVKDATRFEEEIAGSKLIWIPECGHVPHLEKPRETARHIVNFSGRAIEASDF</sequence>
<dbReference type="Pfam" id="PF12697">
    <property type="entry name" value="Abhydrolase_6"/>
    <property type="match status" value="1"/>
</dbReference>
<dbReference type="GO" id="GO:0016787">
    <property type="term" value="F:hydrolase activity"/>
    <property type="evidence" value="ECO:0007669"/>
    <property type="project" value="UniProtKB-KW"/>
</dbReference>
<gene>
    <name evidence="2" type="ORF">HCG48_18535</name>
</gene>
<feature type="domain" description="AB hydrolase-1" evidence="1">
    <location>
        <begin position="53"/>
        <end position="286"/>
    </location>
</feature>
<dbReference type="InterPro" id="IPR000073">
    <property type="entry name" value="AB_hydrolase_1"/>
</dbReference>
<dbReference type="EMBL" id="CP051167">
    <property type="protein sequence ID" value="QIZ72327.1"/>
    <property type="molecule type" value="Genomic_DNA"/>
</dbReference>
<name>A0A6H1U1R8_9CYAN</name>
<reference evidence="2 3" key="1">
    <citation type="submission" date="2020-04" db="EMBL/GenBank/DDBJ databases">
        <authorList>
            <person name="Basu S."/>
            <person name="Maruthanayagam V."/>
            <person name="Chakraborty S."/>
            <person name="Pramanik A."/>
            <person name="Mukherjee J."/>
            <person name="Brink B."/>
        </authorList>
    </citation>
    <scope>NUCLEOTIDE SEQUENCE [LARGE SCALE GENOMIC DNA]</scope>
    <source>
        <strain evidence="2 3">AP17</strain>
    </source>
</reference>
<dbReference type="PANTHER" id="PTHR43689:SF8">
    <property type="entry name" value="ALPHA_BETA-HYDROLASES SUPERFAMILY PROTEIN"/>
    <property type="match status" value="1"/>
</dbReference>
<dbReference type="Proteomes" id="UP000500857">
    <property type="component" value="Chromosome"/>
</dbReference>
<dbReference type="RefSeq" id="WP_168570476.1">
    <property type="nucleotide sequence ID" value="NZ_CP051167.1"/>
</dbReference>
<keyword evidence="2" id="KW-0378">Hydrolase</keyword>
<evidence type="ECO:0000259" key="1">
    <source>
        <dbReference type="Pfam" id="PF12697"/>
    </source>
</evidence>
<dbReference type="InterPro" id="IPR029058">
    <property type="entry name" value="AB_hydrolase_fold"/>
</dbReference>
<dbReference type="AlphaFoldDB" id="A0A6H1U1R8"/>
<protein>
    <submittedName>
        <fullName evidence="2">Alpha/beta hydrolase</fullName>
    </submittedName>
</protein>
<keyword evidence="3" id="KW-1185">Reference proteome</keyword>